<keyword evidence="3" id="KW-1185">Reference proteome</keyword>
<feature type="region of interest" description="Disordered" evidence="1">
    <location>
        <begin position="683"/>
        <end position="739"/>
    </location>
</feature>
<feature type="compositionally biased region" description="Acidic residues" evidence="1">
    <location>
        <begin position="710"/>
        <end position="719"/>
    </location>
</feature>
<feature type="region of interest" description="Disordered" evidence="1">
    <location>
        <begin position="520"/>
        <end position="632"/>
    </location>
</feature>
<feature type="region of interest" description="Disordered" evidence="1">
    <location>
        <begin position="470"/>
        <end position="505"/>
    </location>
</feature>
<feature type="compositionally biased region" description="Acidic residues" evidence="1">
    <location>
        <begin position="619"/>
        <end position="631"/>
    </location>
</feature>
<evidence type="ECO:0000256" key="1">
    <source>
        <dbReference type="SAM" id="MobiDB-lite"/>
    </source>
</evidence>
<gene>
    <name evidence="2" type="ORF">Fcan01_05860</name>
</gene>
<proteinExistence type="predicted"/>
<feature type="compositionally biased region" description="Low complexity" evidence="1">
    <location>
        <begin position="258"/>
        <end position="276"/>
    </location>
</feature>
<feature type="compositionally biased region" description="Acidic residues" evidence="1">
    <location>
        <begin position="145"/>
        <end position="174"/>
    </location>
</feature>
<evidence type="ECO:0000313" key="2">
    <source>
        <dbReference type="EMBL" id="OXA59007.1"/>
    </source>
</evidence>
<feature type="compositionally biased region" description="Polar residues" evidence="1">
    <location>
        <begin position="588"/>
        <end position="606"/>
    </location>
</feature>
<feature type="region of interest" description="Disordered" evidence="1">
    <location>
        <begin position="257"/>
        <end position="276"/>
    </location>
</feature>
<organism evidence="2 3">
    <name type="scientific">Folsomia candida</name>
    <name type="common">Springtail</name>
    <dbReference type="NCBI Taxonomy" id="158441"/>
    <lineage>
        <taxon>Eukaryota</taxon>
        <taxon>Metazoa</taxon>
        <taxon>Ecdysozoa</taxon>
        <taxon>Arthropoda</taxon>
        <taxon>Hexapoda</taxon>
        <taxon>Collembola</taxon>
        <taxon>Entomobryomorpha</taxon>
        <taxon>Isotomoidea</taxon>
        <taxon>Isotomidae</taxon>
        <taxon>Proisotominae</taxon>
        <taxon>Folsomia</taxon>
    </lineage>
</organism>
<accession>A0A226EPE0</accession>
<reference evidence="2 3" key="1">
    <citation type="submission" date="2015-12" db="EMBL/GenBank/DDBJ databases">
        <title>The genome of Folsomia candida.</title>
        <authorList>
            <person name="Faddeeva A."/>
            <person name="Derks M.F."/>
            <person name="Anvar Y."/>
            <person name="Smit S."/>
            <person name="Van Straalen N."/>
            <person name="Roelofs D."/>
        </authorList>
    </citation>
    <scope>NUCLEOTIDE SEQUENCE [LARGE SCALE GENOMIC DNA]</scope>
    <source>
        <strain evidence="2 3">VU population</strain>
        <tissue evidence="2">Whole body</tissue>
    </source>
</reference>
<feature type="compositionally biased region" description="Polar residues" evidence="1">
    <location>
        <begin position="683"/>
        <end position="700"/>
    </location>
</feature>
<feature type="compositionally biased region" description="Acidic residues" evidence="1">
    <location>
        <begin position="564"/>
        <end position="573"/>
    </location>
</feature>
<protein>
    <submittedName>
        <fullName evidence="2">Uncharacterized protein</fullName>
    </submittedName>
</protein>
<feature type="region of interest" description="Disordered" evidence="1">
    <location>
        <begin position="131"/>
        <end position="175"/>
    </location>
</feature>
<feature type="compositionally biased region" description="Basic residues" evidence="1">
    <location>
        <begin position="475"/>
        <end position="486"/>
    </location>
</feature>
<evidence type="ECO:0000313" key="3">
    <source>
        <dbReference type="Proteomes" id="UP000198287"/>
    </source>
</evidence>
<name>A0A226EPE0_FOLCA</name>
<dbReference type="AlphaFoldDB" id="A0A226EPE0"/>
<dbReference type="EMBL" id="LNIX01000002">
    <property type="protein sequence ID" value="OXA59007.1"/>
    <property type="molecule type" value="Genomic_DNA"/>
</dbReference>
<dbReference type="Proteomes" id="UP000198287">
    <property type="component" value="Unassembled WGS sequence"/>
</dbReference>
<comment type="caution">
    <text evidence="2">The sequence shown here is derived from an EMBL/GenBank/DDBJ whole genome shotgun (WGS) entry which is preliminary data.</text>
</comment>
<feature type="compositionally biased region" description="Polar residues" evidence="1">
    <location>
        <begin position="131"/>
        <end position="141"/>
    </location>
</feature>
<feature type="compositionally biased region" description="Basic and acidic residues" evidence="1">
    <location>
        <begin position="487"/>
        <end position="505"/>
    </location>
</feature>
<sequence>MKFIKVLPLIVGVLSVFAIVEATFITAAVGTGFIGGFVMGKITLGMFLAAMASLNQAPASGQGSSPTKVGTRGQLDIPSALEVEVRNRFLRQLGEMDPLNCLPKVFCEVSADPQSAKEVFGADATKLLSHSSLFNPSSPNKDNNDQGDDIGDNDDSSQSDEDDNGDEPVADDEESKIQAYEQKEKEMMKTKGEEQLLDDYEDPISYYFYLKEKKKPIHPGLMTYIKEGEFASRRSFVKQPPSVAMFRKRIDSLTTASTPRITSPTTKMTTTNSPRSDPFADDPFFEEFSRSVHRPIVGGGSGGVVNVGLLRRNRRDTFGSSTEDDVTINKYKIAAEVAETKNPEKCRKVFNQCPFTAKEVMDMISKLNAEDETSATGKKNKTANADSGLINLKNTLFAIEKLNDATFVAEALGQPVNYTQVMQNATRLNSKSTVSPGSSNILKEFDNLEEQFTAPQQNSLEDDEIQAALPAFPKGKLKPTKKKTKNKQKESVRRRRHDDDKSRIRILSYEEMRSIRDKIRSPRVSAKQQNGKLALPGDRDDEFLGESGEHLVPAVGRGHRFQADEDSEEDDISPEIKLPNVYIGQRKPVQQQSKPMRRPQSNVADSSSKKKVQVLHSEQEDDEFNSPESEEVTTAAVQVPGLTFSQTFIDTLGTPSLHKPKRKPVHKVVKVKPQALRATTIKPSSTTAYTKRPSKITTSLPKLRQKYSGESEDDEEDAMNTEKKIDVLVSKYKPREKSH</sequence>